<dbReference type="Pfam" id="PF00005">
    <property type="entry name" value="ABC_tran"/>
    <property type="match status" value="1"/>
</dbReference>
<feature type="domain" description="ABC transporter" evidence="5">
    <location>
        <begin position="5"/>
        <end position="221"/>
    </location>
</feature>
<dbReference type="InterPro" id="IPR017871">
    <property type="entry name" value="ABC_transporter-like_CS"/>
</dbReference>
<comment type="caution">
    <text evidence="6">The sequence shown here is derived from an EMBL/GenBank/DDBJ whole genome shotgun (WGS) entry which is preliminary data.</text>
</comment>
<dbReference type="PROSITE" id="PS50893">
    <property type="entry name" value="ABC_TRANSPORTER_2"/>
    <property type="match status" value="1"/>
</dbReference>
<comment type="similarity">
    <text evidence="1">Belongs to the ABC transporter superfamily.</text>
</comment>
<dbReference type="EMBL" id="RHJS01000002">
    <property type="protein sequence ID" value="RRK34772.1"/>
    <property type="molecule type" value="Genomic_DNA"/>
</dbReference>
<keyword evidence="3" id="KW-0547">Nucleotide-binding</keyword>
<dbReference type="InterPro" id="IPR027417">
    <property type="entry name" value="P-loop_NTPase"/>
</dbReference>
<keyword evidence="2" id="KW-0813">Transport</keyword>
<dbReference type="SUPFAM" id="SSF52540">
    <property type="entry name" value="P-loop containing nucleoside triphosphate hydrolases"/>
    <property type="match status" value="1"/>
</dbReference>
<keyword evidence="4 6" id="KW-0067">ATP-binding</keyword>
<gene>
    <name evidence="6" type="ORF">EBB54_28110</name>
</gene>
<evidence type="ECO:0000313" key="7">
    <source>
        <dbReference type="Proteomes" id="UP000274920"/>
    </source>
</evidence>
<proteinExistence type="inferred from homology"/>
<dbReference type="GO" id="GO:0098796">
    <property type="term" value="C:membrane protein complex"/>
    <property type="evidence" value="ECO:0007669"/>
    <property type="project" value="UniProtKB-ARBA"/>
</dbReference>
<dbReference type="PANTHER" id="PTHR42798">
    <property type="entry name" value="LIPOPROTEIN-RELEASING SYSTEM ATP-BINDING PROTEIN LOLD"/>
    <property type="match status" value="1"/>
</dbReference>
<dbReference type="CDD" id="cd03255">
    <property type="entry name" value="ABC_MJ0796_LolCDE_FtsE"/>
    <property type="match status" value="1"/>
</dbReference>
<dbReference type="GO" id="GO:0005524">
    <property type="term" value="F:ATP binding"/>
    <property type="evidence" value="ECO:0007669"/>
    <property type="project" value="UniProtKB-KW"/>
</dbReference>
<sequence length="222" mass="24977">MDTILKTENIRKTYESSSVKVNALNGIDLEFAKGRFYSVIGRSGSGKSTLLYILSGLDQPTEGKVCFEGKDLSEYSDGEMAIFRRRHMGFVFQQYNLMEEYNVLENICMPVKLDQRKPDPEFLHTVLETLGLEDKQKKYASELSGGEQQRVAIARSILSKPKIIFADEPTGNLDKKTALETLELLIESAKKFGQTLIMVTHDLEVARMSEVVITIEDGRVIG</sequence>
<evidence type="ECO:0000313" key="6">
    <source>
        <dbReference type="EMBL" id="RRK34772.1"/>
    </source>
</evidence>
<dbReference type="PROSITE" id="PS00211">
    <property type="entry name" value="ABC_TRANSPORTER_1"/>
    <property type="match status" value="1"/>
</dbReference>
<dbReference type="RefSeq" id="WP_125129902.1">
    <property type="nucleotide sequence ID" value="NZ_RHJS01000002.1"/>
</dbReference>
<dbReference type="GO" id="GO:0016887">
    <property type="term" value="F:ATP hydrolysis activity"/>
    <property type="evidence" value="ECO:0007669"/>
    <property type="project" value="InterPro"/>
</dbReference>
<accession>A0A3R8KYV2</accession>
<dbReference type="GO" id="GO:0022857">
    <property type="term" value="F:transmembrane transporter activity"/>
    <property type="evidence" value="ECO:0007669"/>
    <property type="project" value="UniProtKB-ARBA"/>
</dbReference>
<evidence type="ECO:0000259" key="5">
    <source>
        <dbReference type="PROSITE" id="PS50893"/>
    </source>
</evidence>
<dbReference type="AlphaFoldDB" id="A0A3R8KYV2"/>
<organism evidence="6 7">
    <name type="scientific">Schaedlerella arabinosiphila</name>
    <dbReference type="NCBI Taxonomy" id="2044587"/>
    <lineage>
        <taxon>Bacteria</taxon>
        <taxon>Bacillati</taxon>
        <taxon>Bacillota</taxon>
        <taxon>Clostridia</taxon>
        <taxon>Lachnospirales</taxon>
        <taxon>Lachnospiraceae</taxon>
        <taxon>Schaedlerella</taxon>
    </lineage>
</organism>
<dbReference type="Gene3D" id="3.40.50.300">
    <property type="entry name" value="P-loop containing nucleotide triphosphate hydrolases"/>
    <property type="match status" value="1"/>
</dbReference>
<dbReference type="SMART" id="SM00382">
    <property type="entry name" value="AAA"/>
    <property type="match status" value="1"/>
</dbReference>
<keyword evidence="7" id="KW-1185">Reference proteome</keyword>
<name>A0A3R8KYV2_9FIRM</name>
<evidence type="ECO:0000256" key="4">
    <source>
        <dbReference type="ARBA" id="ARBA00022840"/>
    </source>
</evidence>
<dbReference type="InterPro" id="IPR003593">
    <property type="entry name" value="AAA+_ATPase"/>
</dbReference>
<reference evidence="6" key="1">
    <citation type="submission" date="2018-10" db="EMBL/GenBank/DDBJ databases">
        <title>Schaedlerella arabinophila gen. nov. sp. nov., isolated from the mouse intestinal tract and comparative analysis with the genome of the closely related altered Schaedler flora strain ASF502.</title>
        <authorList>
            <person name="Miyake S."/>
            <person name="Soh M."/>
            <person name="Seedorf H."/>
        </authorList>
    </citation>
    <scope>NUCLEOTIDE SEQUENCE [LARGE SCALE GENOMIC DNA]</scope>
    <source>
        <strain evidence="6">DSM 106076</strain>
    </source>
</reference>
<evidence type="ECO:0000256" key="2">
    <source>
        <dbReference type="ARBA" id="ARBA00022448"/>
    </source>
</evidence>
<protein>
    <submittedName>
        <fullName evidence="6">ABC transporter ATP-binding protein</fullName>
    </submittedName>
</protein>
<dbReference type="Proteomes" id="UP000274920">
    <property type="component" value="Unassembled WGS sequence"/>
</dbReference>
<dbReference type="FunFam" id="3.40.50.300:FF:000032">
    <property type="entry name" value="Export ABC transporter ATP-binding protein"/>
    <property type="match status" value="1"/>
</dbReference>
<dbReference type="PANTHER" id="PTHR42798:SF6">
    <property type="entry name" value="CELL DIVISION ATP-BINDING PROTEIN FTSE"/>
    <property type="match status" value="1"/>
</dbReference>
<dbReference type="InterPro" id="IPR017911">
    <property type="entry name" value="MacB-like_ATP-bd"/>
</dbReference>
<evidence type="ECO:0000256" key="3">
    <source>
        <dbReference type="ARBA" id="ARBA00022741"/>
    </source>
</evidence>
<dbReference type="InterPro" id="IPR003439">
    <property type="entry name" value="ABC_transporter-like_ATP-bd"/>
</dbReference>
<evidence type="ECO:0000256" key="1">
    <source>
        <dbReference type="ARBA" id="ARBA00005417"/>
    </source>
</evidence>